<dbReference type="GO" id="GO:0005524">
    <property type="term" value="F:ATP binding"/>
    <property type="evidence" value="ECO:0007669"/>
    <property type="project" value="InterPro"/>
</dbReference>
<evidence type="ECO:0000313" key="6">
    <source>
        <dbReference type="Proteomes" id="UP001430356"/>
    </source>
</evidence>
<dbReference type="InterPro" id="IPR014001">
    <property type="entry name" value="Helicase_ATP-bd"/>
</dbReference>
<evidence type="ECO:0000313" key="5">
    <source>
        <dbReference type="EMBL" id="KAK7194314.1"/>
    </source>
</evidence>
<evidence type="ECO:0000256" key="1">
    <source>
        <dbReference type="ARBA" id="ARBA00022801"/>
    </source>
</evidence>
<gene>
    <name evidence="5" type="ORF">NESM_000346400</name>
</gene>
<feature type="compositionally biased region" description="Basic residues" evidence="2">
    <location>
        <begin position="811"/>
        <end position="820"/>
    </location>
</feature>
<evidence type="ECO:0000259" key="4">
    <source>
        <dbReference type="PROSITE" id="PS51194"/>
    </source>
</evidence>
<dbReference type="Pfam" id="PF00271">
    <property type="entry name" value="Helicase_C"/>
    <property type="match status" value="1"/>
</dbReference>
<comment type="caution">
    <text evidence="5">The sequence shown here is derived from an EMBL/GenBank/DDBJ whole genome shotgun (WGS) entry which is preliminary data.</text>
</comment>
<dbReference type="InterPro" id="IPR001650">
    <property type="entry name" value="Helicase_C-like"/>
</dbReference>
<reference evidence="5 6" key="1">
    <citation type="journal article" date="2021" name="MBio">
        <title>A New Model Trypanosomatid, Novymonas esmeraldas: Genomic Perception of Its 'Candidatus Pandoraea novymonadis' Endosymbiont.</title>
        <authorList>
            <person name="Zakharova A."/>
            <person name="Saura A."/>
            <person name="Butenko A."/>
            <person name="Podesvova L."/>
            <person name="Warmusova S."/>
            <person name="Kostygov A.Y."/>
            <person name="Nenarokova A."/>
            <person name="Lukes J."/>
            <person name="Opperdoes F.R."/>
            <person name="Yurchenko V."/>
        </authorList>
    </citation>
    <scope>NUCLEOTIDE SEQUENCE [LARGE SCALE GENOMIC DNA]</scope>
    <source>
        <strain evidence="5 6">E262AT.01</strain>
    </source>
</reference>
<dbReference type="SMART" id="SM00490">
    <property type="entry name" value="HELICc"/>
    <property type="match status" value="1"/>
</dbReference>
<dbReference type="PANTHER" id="PTHR10799">
    <property type="entry name" value="SNF2/RAD54 HELICASE FAMILY"/>
    <property type="match status" value="1"/>
</dbReference>
<feature type="domain" description="Helicase ATP-binding" evidence="3">
    <location>
        <begin position="144"/>
        <end position="332"/>
    </location>
</feature>
<evidence type="ECO:0000259" key="3">
    <source>
        <dbReference type="PROSITE" id="PS51192"/>
    </source>
</evidence>
<dbReference type="SMART" id="SM00487">
    <property type="entry name" value="DEXDc"/>
    <property type="match status" value="1"/>
</dbReference>
<name>A0AAW0ELN4_9TRYP</name>
<dbReference type="PROSITE" id="PS51194">
    <property type="entry name" value="HELICASE_CTER"/>
    <property type="match status" value="1"/>
</dbReference>
<dbReference type="Proteomes" id="UP001430356">
    <property type="component" value="Unassembled WGS sequence"/>
</dbReference>
<dbReference type="GO" id="GO:0016787">
    <property type="term" value="F:hydrolase activity"/>
    <property type="evidence" value="ECO:0007669"/>
    <property type="project" value="UniProtKB-KW"/>
</dbReference>
<dbReference type="PROSITE" id="PS51192">
    <property type="entry name" value="HELICASE_ATP_BIND_1"/>
    <property type="match status" value="1"/>
</dbReference>
<proteinExistence type="predicted"/>
<dbReference type="InterPro" id="IPR049730">
    <property type="entry name" value="SNF2/RAD54-like_C"/>
</dbReference>
<dbReference type="InterPro" id="IPR038718">
    <property type="entry name" value="SNF2-like_sf"/>
</dbReference>
<feature type="region of interest" description="Disordered" evidence="2">
    <location>
        <begin position="701"/>
        <end position="756"/>
    </location>
</feature>
<feature type="compositionally biased region" description="Low complexity" evidence="2">
    <location>
        <begin position="793"/>
        <end position="810"/>
    </location>
</feature>
<dbReference type="SUPFAM" id="SSF52540">
    <property type="entry name" value="P-loop containing nucleoside triphosphate hydrolases"/>
    <property type="match status" value="2"/>
</dbReference>
<dbReference type="Pfam" id="PF00176">
    <property type="entry name" value="SNF2-rel_dom"/>
    <property type="match status" value="1"/>
</dbReference>
<feature type="region of interest" description="Disordered" evidence="2">
    <location>
        <begin position="515"/>
        <end position="560"/>
    </location>
</feature>
<sequence>MGGARQTSQAAAATDASPLLSAARVCGGHVQLIKRVKQWLWQLEDGADVANGSDGSCRLAGRKRHLDVRGDAEDAGAAAAAEDADTSTLAPPPMTTRAVAVAAAAVTADPSLRRRRGRPPKHLSEMMAAAAAATARAALMPTPIQVGSAGLARMVAAQTQVSAFTAAMNGRLESGYRAFRPVLILAPLSTLPHWADEFYRFSRRDAGAVLERFTVYVLNGSRPERESCMDAFLAHVERPAPAAATSPPPATPALVIPHDLLTRPQSGSLRHIRRVEWHVVVVDEAQRIKSARSTLFKRVGELRAVSRLALTGTPLQNNTTELFSLLRFVAPHAFASSDLFEQLDTALLAASRSSALEDRELHILLCRRVHRLLTPFILRREKSILKAALPPIRDYAVLCPLLPFQRAQLEEVERRHLAGALSGNPHVQYRKILLHPYTTQAFFYVDEEVVRTSGKLLVLDFMMRFLQRTEHKFLVFCGWTLVLDVVETLCGMRGIPYVRLDGRTSVEQRAANIKDFNHHHHHHNNTHISGGEGEGEATAMRPRRHPRPPAGAGAASVAGADSTGVLDGSDDVDYHGDGGSPPAPPPCCFLISKVAGGVGLNLQAADTVFLLDVDYNPQRDAQALSRVYRVGQTKEVRVLRLVIDHPVERDVVAIHEAKDNLGRAVVQAGRYDLRSSLQEREAALQSLFRAGALSQLSEQWATTTEAEEAPSLLSVCVPDAPGPHGDDDGGSTPAEAARDPPPRSQPTAVHPCTPTPLSALPRHVAAKAGMCAGAKEGRETSSVAHPCERCAPATTADGADDASGVSATAGPHRRLRRRVSFKLEGDDDDGGNNGEGRHRAGDEVLSKGAAPSSFSALPAAAAAADSEEERAAASAGSGGRALTPAEHLLAMRGRLAEVLLRHDGERHVLEDMFRSVERALRSESR</sequence>
<feature type="region of interest" description="Disordered" evidence="2">
    <location>
        <begin position="858"/>
        <end position="880"/>
    </location>
</feature>
<feature type="compositionally biased region" description="Low complexity" evidence="2">
    <location>
        <begin position="550"/>
        <end position="560"/>
    </location>
</feature>
<evidence type="ECO:0000256" key="2">
    <source>
        <dbReference type="SAM" id="MobiDB-lite"/>
    </source>
</evidence>
<keyword evidence="1" id="KW-0378">Hydrolase</keyword>
<feature type="region of interest" description="Disordered" evidence="2">
    <location>
        <begin position="793"/>
        <end position="840"/>
    </location>
</feature>
<accession>A0AAW0ELN4</accession>
<organism evidence="5 6">
    <name type="scientific">Novymonas esmeraldas</name>
    <dbReference type="NCBI Taxonomy" id="1808958"/>
    <lineage>
        <taxon>Eukaryota</taxon>
        <taxon>Discoba</taxon>
        <taxon>Euglenozoa</taxon>
        <taxon>Kinetoplastea</taxon>
        <taxon>Metakinetoplastina</taxon>
        <taxon>Trypanosomatida</taxon>
        <taxon>Trypanosomatidae</taxon>
        <taxon>Novymonas</taxon>
    </lineage>
</organism>
<feature type="domain" description="Helicase C-terminal" evidence="4">
    <location>
        <begin position="458"/>
        <end position="688"/>
    </location>
</feature>
<dbReference type="AlphaFoldDB" id="A0AAW0ELN4"/>
<protein>
    <submittedName>
        <fullName evidence="5">SNF2 family N-terminal domain/Helicase conserved C-terminal domain containing protein</fullName>
    </submittedName>
</protein>
<dbReference type="CDD" id="cd18793">
    <property type="entry name" value="SF2_C_SNF"/>
    <property type="match status" value="1"/>
</dbReference>
<dbReference type="EMBL" id="JAECZO010000034">
    <property type="protein sequence ID" value="KAK7194314.1"/>
    <property type="molecule type" value="Genomic_DNA"/>
</dbReference>
<dbReference type="InterPro" id="IPR027417">
    <property type="entry name" value="P-loop_NTPase"/>
</dbReference>
<dbReference type="InterPro" id="IPR000330">
    <property type="entry name" value="SNF2_N"/>
</dbReference>
<dbReference type="Gene3D" id="3.40.50.10810">
    <property type="entry name" value="Tandem AAA-ATPase domain"/>
    <property type="match status" value="1"/>
</dbReference>
<dbReference type="Gene3D" id="3.40.50.300">
    <property type="entry name" value="P-loop containing nucleotide triphosphate hydrolases"/>
    <property type="match status" value="1"/>
</dbReference>
<keyword evidence="6" id="KW-1185">Reference proteome</keyword>